<keyword evidence="2" id="KW-1185">Reference proteome</keyword>
<gene>
    <name evidence="1" type="ORF">BO95DRAFT_468920</name>
</gene>
<reference evidence="1" key="1">
    <citation type="submission" date="2018-02" db="EMBL/GenBank/DDBJ databases">
        <title>The genomes of Aspergillus section Nigri reveals drivers in fungal speciation.</title>
        <authorList>
            <consortium name="DOE Joint Genome Institute"/>
            <person name="Vesth T.C."/>
            <person name="Nybo J."/>
            <person name="Theobald S."/>
            <person name="Brandl J."/>
            <person name="Frisvad J.C."/>
            <person name="Nielsen K.F."/>
            <person name="Lyhne E.K."/>
            <person name="Kogle M.E."/>
            <person name="Kuo A."/>
            <person name="Riley R."/>
            <person name="Clum A."/>
            <person name="Nolan M."/>
            <person name="Lipzen A."/>
            <person name="Salamov A."/>
            <person name="Henrissat B."/>
            <person name="Wiebenga A."/>
            <person name="De vries R.P."/>
            <person name="Grigoriev I.V."/>
            <person name="Mortensen U.H."/>
            <person name="Andersen M.R."/>
            <person name="Baker S.E."/>
        </authorList>
    </citation>
    <scope>NUCLEOTIDE SEQUENCE</scope>
    <source>
        <strain evidence="1">CBS 621.78</strain>
    </source>
</reference>
<evidence type="ECO:0000313" key="1">
    <source>
        <dbReference type="EMBL" id="RAH40292.1"/>
    </source>
</evidence>
<proteinExistence type="predicted"/>
<evidence type="ECO:0000313" key="2">
    <source>
        <dbReference type="Proteomes" id="UP000249057"/>
    </source>
</evidence>
<accession>A0ACD1FTK5</accession>
<sequence length="140" mass="15783">MLDAVMWLLLLVLLLMTLTFATLGILVGLFCALVTTATTLFAYARTDPWEHFESSCERSHRPRLLALKKHALVAGARALVQRHARLAAQIDGARDLKDSVPHSTKDHSMQRNQLIQESHTVSAQLRTNWQKSRHCVTSTR</sequence>
<protein>
    <submittedName>
        <fullName evidence="1">Uncharacterized protein</fullName>
    </submittedName>
</protein>
<dbReference type="Proteomes" id="UP000249057">
    <property type="component" value="Unassembled WGS sequence"/>
</dbReference>
<organism evidence="1 2">
    <name type="scientific">Aspergillus brunneoviolaceus CBS 621.78</name>
    <dbReference type="NCBI Taxonomy" id="1450534"/>
    <lineage>
        <taxon>Eukaryota</taxon>
        <taxon>Fungi</taxon>
        <taxon>Dikarya</taxon>
        <taxon>Ascomycota</taxon>
        <taxon>Pezizomycotina</taxon>
        <taxon>Eurotiomycetes</taxon>
        <taxon>Eurotiomycetidae</taxon>
        <taxon>Eurotiales</taxon>
        <taxon>Aspergillaceae</taxon>
        <taxon>Aspergillus</taxon>
        <taxon>Aspergillus subgen. Circumdati</taxon>
    </lineage>
</organism>
<name>A0ACD1FTK5_9EURO</name>
<dbReference type="EMBL" id="KZ825414">
    <property type="protein sequence ID" value="RAH40292.1"/>
    <property type="molecule type" value="Genomic_DNA"/>
</dbReference>